<dbReference type="Proteomes" id="UP001597189">
    <property type="component" value="Unassembled WGS sequence"/>
</dbReference>
<evidence type="ECO:0000313" key="2">
    <source>
        <dbReference type="Proteomes" id="UP001597189"/>
    </source>
</evidence>
<dbReference type="RefSeq" id="WP_203644885.1">
    <property type="nucleotide sequence ID" value="NZ_BOLN01000004.1"/>
</dbReference>
<reference evidence="2" key="1">
    <citation type="journal article" date="2019" name="Int. J. Syst. Evol. Microbiol.">
        <title>The Global Catalogue of Microorganisms (GCM) 10K type strain sequencing project: providing services to taxonomists for standard genome sequencing and annotation.</title>
        <authorList>
            <consortium name="The Broad Institute Genomics Platform"/>
            <consortium name="The Broad Institute Genome Sequencing Center for Infectious Disease"/>
            <person name="Wu L."/>
            <person name="Ma J."/>
        </authorList>
    </citation>
    <scope>NUCLEOTIDE SEQUENCE [LARGE SCALE GENOMIC DNA]</scope>
    <source>
        <strain evidence="2">CCM 8979</strain>
    </source>
</reference>
<evidence type="ECO:0008006" key="3">
    <source>
        <dbReference type="Google" id="ProtNLM"/>
    </source>
</evidence>
<proteinExistence type="predicted"/>
<protein>
    <recommendedName>
        <fullName evidence="3">DUF5776 domain-containing protein</fullName>
    </recommendedName>
</protein>
<sequence>MFNVHLKMKVLVIVLITLGLPLAGCMGGLASSSVQTNSKVGIVKSVSKMNPDKSFQVTNRHAKLYKSLAKYGKKDWVIADYADAKITTLGAISKYVTASGTYYRMVAYDSGGFEKSKDAMTSTDYDAFDDFGVIKAEDVKQVNVVKSQWTYKKRQPYYIADPFTHRIWDSPIYTKHYTYISHVFDRLTQTQLYATKELIKRNGIHYVFLETVNKKLGWVYKSLKVLIRGKYRDIGKQLLKVKAHDKLIKKQQSAKSTKSRVGVNDSLSVPQRAYIVRKNKRKISQLLVVGMDNRPIKIVFKNGRPTKMVGYTYRRTVWKTITNRKKLTSSYYLAHDSLDIAITDVKFYPKSSKLLVRVKTIGGGDGSAKTLIYRNGKVKFSTHIYKHVLTYSYANFK</sequence>
<name>A0ABW4D1G2_9LACO</name>
<organism evidence="1 2">
    <name type="scientific">Levilactobacillus lanxiensis</name>
    <dbReference type="NCBI Taxonomy" id="2799568"/>
    <lineage>
        <taxon>Bacteria</taxon>
        <taxon>Bacillati</taxon>
        <taxon>Bacillota</taxon>
        <taxon>Bacilli</taxon>
        <taxon>Lactobacillales</taxon>
        <taxon>Lactobacillaceae</taxon>
        <taxon>Levilactobacillus</taxon>
    </lineage>
</organism>
<comment type="caution">
    <text evidence="1">The sequence shown here is derived from an EMBL/GenBank/DDBJ whole genome shotgun (WGS) entry which is preliminary data.</text>
</comment>
<keyword evidence="2" id="KW-1185">Reference proteome</keyword>
<evidence type="ECO:0000313" key="1">
    <source>
        <dbReference type="EMBL" id="MFD1455409.1"/>
    </source>
</evidence>
<gene>
    <name evidence="1" type="ORF">ACFQ44_06880</name>
</gene>
<accession>A0ABW4D1G2</accession>
<dbReference type="EMBL" id="JBHTOD010000004">
    <property type="protein sequence ID" value="MFD1455409.1"/>
    <property type="molecule type" value="Genomic_DNA"/>
</dbReference>